<evidence type="ECO:0000313" key="3">
    <source>
        <dbReference type="Proteomes" id="UP000182836"/>
    </source>
</evidence>
<keyword evidence="1" id="KW-0732">Signal</keyword>
<feature type="chain" id="PRO_5039339598" evidence="1">
    <location>
        <begin position="18"/>
        <end position="189"/>
    </location>
</feature>
<accession>A0A1G8WWA2</accession>
<reference evidence="2 3" key="1">
    <citation type="submission" date="2016-10" db="EMBL/GenBank/DDBJ databases">
        <authorList>
            <person name="de Groot N.N."/>
        </authorList>
    </citation>
    <scope>NUCLEOTIDE SEQUENCE [LARGE SCALE GENOMIC DNA]</scope>
    <source>
        <strain evidence="2 3">DSM 2895</strain>
    </source>
</reference>
<dbReference type="AlphaFoldDB" id="A0A1G8WWA2"/>
<proteinExistence type="predicted"/>
<sequence length="189" mass="21342">MTIMSVSLLAISGAALASQGAEENLSLPKEISEKLKMNVQSNDYTLQSPKTKEFHAKTLALLNIGMNQSDSSNHKIQSTVNDFEHGLRNMLPVYDKDGQEWIYCSYIQSNFIEREISKKYSPKVETSFIIAIENAMNQSRQAGDTVPIILINKELTKGKIAFLRNKGEGEMITKDFDLDKEANEWYVEN</sequence>
<dbReference type="EMBL" id="FNED01000029">
    <property type="protein sequence ID" value="SDJ81830.1"/>
    <property type="molecule type" value="Genomic_DNA"/>
</dbReference>
<dbReference type="Proteomes" id="UP000182836">
    <property type="component" value="Unassembled WGS sequence"/>
</dbReference>
<feature type="signal peptide" evidence="1">
    <location>
        <begin position="1"/>
        <end position="17"/>
    </location>
</feature>
<name>A0A1G8WWA2_ANEMI</name>
<evidence type="ECO:0000256" key="1">
    <source>
        <dbReference type="SAM" id="SignalP"/>
    </source>
</evidence>
<evidence type="ECO:0000313" key="2">
    <source>
        <dbReference type="EMBL" id="SDJ81830.1"/>
    </source>
</evidence>
<protein>
    <submittedName>
        <fullName evidence="2">Uncharacterized protein</fullName>
    </submittedName>
</protein>
<organism evidence="2 3">
    <name type="scientific">Aneurinibacillus migulanus</name>
    <name type="common">Bacillus migulanus</name>
    <dbReference type="NCBI Taxonomy" id="47500"/>
    <lineage>
        <taxon>Bacteria</taxon>
        <taxon>Bacillati</taxon>
        <taxon>Bacillota</taxon>
        <taxon>Bacilli</taxon>
        <taxon>Bacillales</taxon>
        <taxon>Paenibacillaceae</taxon>
        <taxon>Aneurinibacillus group</taxon>
        <taxon>Aneurinibacillus</taxon>
    </lineage>
</organism>
<gene>
    <name evidence="2" type="ORF">SAMN04487909_12934</name>
</gene>